<dbReference type="NCBIfam" id="TIGR00576">
    <property type="entry name" value="dut"/>
    <property type="match status" value="1"/>
</dbReference>
<dbReference type="GO" id="GO:0000287">
    <property type="term" value="F:magnesium ion binding"/>
    <property type="evidence" value="ECO:0007669"/>
    <property type="project" value="UniProtKB-UniRule"/>
</dbReference>
<dbReference type="InterPro" id="IPR033704">
    <property type="entry name" value="dUTPase_trimeric"/>
</dbReference>
<keyword evidence="8" id="KW-1185">Reference proteome</keyword>
<dbReference type="SUPFAM" id="SSF51283">
    <property type="entry name" value="dUTPase-like"/>
    <property type="match status" value="1"/>
</dbReference>
<reference evidence="7 8" key="1">
    <citation type="journal article" date="2018" name="Gigascience">
        <title>Genomes of trombidid mites reveal novel predicted allergens and laterally-transferred genes associated with secondary metabolism.</title>
        <authorList>
            <person name="Dong X."/>
            <person name="Chaisiri K."/>
            <person name="Xia D."/>
            <person name="Armstrong S.D."/>
            <person name="Fang Y."/>
            <person name="Donnelly M.J."/>
            <person name="Kadowaki T."/>
            <person name="McGarry J.W."/>
            <person name="Darby A.C."/>
            <person name="Makepeace B.L."/>
        </authorList>
    </citation>
    <scope>NUCLEOTIDE SEQUENCE [LARGE SCALE GENOMIC DNA]</scope>
    <source>
        <strain evidence="7">UoL-UT</strain>
    </source>
</reference>
<dbReference type="EMBL" id="NCKV01006405">
    <property type="protein sequence ID" value="RWS23464.1"/>
    <property type="molecule type" value="Genomic_DNA"/>
</dbReference>
<dbReference type="UniPathway" id="UPA00610">
    <property type="reaction ID" value="UER00666"/>
</dbReference>
<dbReference type="STRING" id="299467.A0A443S7J8"/>
<accession>A0A443S7J8</accession>
<evidence type="ECO:0000259" key="6">
    <source>
        <dbReference type="Pfam" id="PF00692"/>
    </source>
</evidence>
<keyword evidence="3 5" id="KW-0378">Hydrolase</keyword>
<dbReference type="InterPro" id="IPR036157">
    <property type="entry name" value="dUTPase-like_sf"/>
</dbReference>
<dbReference type="Proteomes" id="UP000288716">
    <property type="component" value="Unassembled WGS sequence"/>
</dbReference>
<proteinExistence type="inferred from homology"/>
<comment type="catalytic activity">
    <reaction evidence="5">
        <text>dUTP + H2O = dUMP + diphosphate + H(+)</text>
        <dbReference type="Rhea" id="RHEA:10248"/>
        <dbReference type="ChEBI" id="CHEBI:15377"/>
        <dbReference type="ChEBI" id="CHEBI:15378"/>
        <dbReference type="ChEBI" id="CHEBI:33019"/>
        <dbReference type="ChEBI" id="CHEBI:61555"/>
        <dbReference type="ChEBI" id="CHEBI:246422"/>
        <dbReference type="EC" id="3.6.1.23"/>
    </reaction>
</comment>
<evidence type="ECO:0000313" key="8">
    <source>
        <dbReference type="Proteomes" id="UP000288716"/>
    </source>
</evidence>
<gene>
    <name evidence="7" type="ORF">B4U80_10693</name>
</gene>
<comment type="caution">
    <text evidence="7">The sequence shown here is derived from an EMBL/GenBank/DDBJ whole genome shotgun (WGS) entry which is preliminary data.</text>
</comment>
<comment type="cofactor">
    <cofactor evidence="5">
        <name>Mg(2+)</name>
        <dbReference type="ChEBI" id="CHEBI:18420"/>
    </cofactor>
</comment>
<dbReference type="OrthoDB" id="6409787at2759"/>
<dbReference type="EC" id="3.6.1.23" evidence="5"/>
<evidence type="ECO:0000256" key="5">
    <source>
        <dbReference type="RuleBase" id="RU367024"/>
    </source>
</evidence>
<dbReference type="GO" id="GO:0006226">
    <property type="term" value="P:dUMP biosynthetic process"/>
    <property type="evidence" value="ECO:0007669"/>
    <property type="project" value="UniProtKB-UniRule"/>
</dbReference>
<dbReference type="GO" id="GO:0046081">
    <property type="term" value="P:dUTP catabolic process"/>
    <property type="evidence" value="ECO:0007669"/>
    <property type="project" value="UniProtKB-UniRule"/>
</dbReference>
<dbReference type="Gene3D" id="2.70.40.10">
    <property type="match status" value="1"/>
</dbReference>
<dbReference type="GO" id="GO:0004170">
    <property type="term" value="F:dUTP diphosphatase activity"/>
    <property type="evidence" value="ECO:0007669"/>
    <property type="project" value="UniProtKB-UniRule"/>
</dbReference>
<evidence type="ECO:0000256" key="3">
    <source>
        <dbReference type="ARBA" id="ARBA00022801"/>
    </source>
</evidence>
<comment type="pathway">
    <text evidence="1 5">Pyrimidine metabolism; dUMP biosynthesis; dUMP from dCTP (dUTP route): step 2/2.</text>
</comment>
<evidence type="ECO:0000256" key="1">
    <source>
        <dbReference type="ARBA" id="ARBA00005142"/>
    </source>
</evidence>
<comment type="similarity">
    <text evidence="2 5">Belongs to the dUTPase family.</text>
</comment>
<evidence type="ECO:0000256" key="4">
    <source>
        <dbReference type="ARBA" id="ARBA00023080"/>
    </source>
</evidence>
<keyword evidence="5" id="KW-0460">Magnesium</keyword>
<comment type="function">
    <text evidence="5">Involved in nucleotide metabolism via production of dUMP, the immediate precursor of thymidine nucleotides, and decreases the intracellular concentration of dUTP so that uracil cannot be incorporated into DNA.</text>
</comment>
<dbReference type="AlphaFoldDB" id="A0A443S7J8"/>
<sequence>MLINFIRTTKLSIMPKKGSSGSAAYDLYSVENKILRARAATLVSVGIKMEIPPSLFGKIEGRSGMAYRFNVHVGGGVIDSDYRGEIQVILLNNGNKDFHGELSELPMIQYCLLVLAGMAIAQIIFLPRIEISLVETKTLMSTERGENGFGSTDTSK</sequence>
<protein>
    <recommendedName>
        <fullName evidence="5">Deoxyuridine 5'-triphosphate nucleotidohydrolase</fullName>
        <shortName evidence="5">dUTPase</shortName>
        <ecNumber evidence="5">3.6.1.23</ecNumber>
    </recommendedName>
    <alternativeName>
        <fullName evidence="5">dUTP pyrophosphatase</fullName>
    </alternativeName>
</protein>
<dbReference type="PANTHER" id="PTHR11241">
    <property type="entry name" value="DEOXYURIDINE 5'-TRIPHOSPHATE NUCLEOTIDOHYDROLASE"/>
    <property type="match status" value="1"/>
</dbReference>
<dbReference type="VEuPathDB" id="VectorBase:LDEU008575"/>
<evidence type="ECO:0000256" key="2">
    <source>
        <dbReference type="ARBA" id="ARBA00006581"/>
    </source>
</evidence>
<dbReference type="InterPro" id="IPR008181">
    <property type="entry name" value="dUTPase"/>
</dbReference>
<dbReference type="CDD" id="cd07557">
    <property type="entry name" value="trimeric_dUTPase"/>
    <property type="match status" value="1"/>
</dbReference>
<dbReference type="PANTHER" id="PTHR11241:SF0">
    <property type="entry name" value="DEOXYURIDINE 5'-TRIPHOSPHATE NUCLEOTIDOHYDROLASE"/>
    <property type="match status" value="1"/>
</dbReference>
<name>A0A443S7J8_9ACAR</name>
<keyword evidence="5" id="KW-0479">Metal-binding</keyword>
<keyword evidence="4 5" id="KW-0546">Nucleotide metabolism</keyword>
<evidence type="ECO:0000313" key="7">
    <source>
        <dbReference type="EMBL" id="RWS23464.1"/>
    </source>
</evidence>
<feature type="domain" description="dUTPase-like" evidence="6">
    <location>
        <begin position="13"/>
        <end position="99"/>
    </location>
</feature>
<organism evidence="7 8">
    <name type="scientific">Leptotrombidium deliense</name>
    <dbReference type="NCBI Taxonomy" id="299467"/>
    <lineage>
        <taxon>Eukaryota</taxon>
        <taxon>Metazoa</taxon>
        <taxon>Ecdysozoa</taxon>
        <taxon>Arthropoda</taxon>
        <taxon>Chelicerata</taxon>
        <taxon>Arachnida</taxon>
        <taxon>Acari</taxon>
        <taxon>Acariformes</taxon>
        <taxon>Trombidiformes</taxon>
        <taxon>Prostigmata</taxon>
        <taxon>Anystina</taxon>
        <taxon>Parasitengona</taxon>
        <taxon>Trombiculoidea</taxon>
        <taxon>Trombiculidae</taxon>
        <taxon>Leptotrombidium</taxon>
    </lineage>
</organism>
<dbReference type="InterPro" id="IPR029054">
    <property type="entry name" value="dUTPase-like"/>
</dbReference>
<dbReference type="Pfam" id="PF00692">
    <property type="entry name" value="dUTPase"/>
    <property type="match status" value="1"/>
</dbReference>